<keyword evidence="2" id="KW-0812">Transmembrane</keyword>
<dbReference type="PANTHER" id="PTHR38766:SF1">
    <property type="entry name" value="FLAGELLAR PROTEIN FLIO"/>
    <property type="match status" value="1"/>
</dbReference>
<dbReference type="KEGG" id="moc:BB934_20325"/>
<accession>A0A1B2EJZ4</accession>
<dbReference type="PANTHER" id="PTHR38766">
    <property type="entry name" value="FLAGELLAR PROTEIN FLIO"/>
    <property type="match status" value="1"/>
</dbReference>
<gene>
    <name evidence="3" type="ORF">BB934_20325</name>
</gene>
<evidence type="ECO:0000313" key="3">
    <source>
        <dbReference type="EMBL" id="ANY80286.1"/>
    </source>
</evidence>
<evidence type="ECO:0000256" key="2">
    <source>
        <dbReference type="SAM" id="Phobius"/>
    </source>
</evidence>
<feature type="compositionally biased region" description="Acidic residues" evidence="1">
    <location>
        <begin position="330"/>
        <end position="350"/>
    </location>
</feature>
<feature type="compositionally biased region" description="Low complexity" evidence="1">
    <location>
        <begin position="351"/>
        <end position="366"/>
    </location>
</feature>
<evidence type="ECO:0008006" key="4">
    <source>
        <dbReference type="Google" id="ProtNLM"/>
    </source>
</evidence>
<sequence>MVSSLFGIEASRAVQFAIAFAIILVLLVLFGVVFRKLTGARLMMPGSGDRSRSRQPRLGIVDVYDLDRQRQLLLLRRDNVEHLLLIGGPNDVVIETNIVRVAGARIPAPSNDTGAERFEPTLDQPPRAPQVESNGRPSIESQLAAQLGSFVRRPSEESDIDEELSPVAKVSAPIPAHPEPVLKPDAVAVSSAPTIQGLRAEARGPGDQSPSPGPIPVVERPEPRPTFTPPPFQSRATPAPPAPPTPPMPPEPVRPPQPAAEERPAPSERPAPGAGLLSDMARQLEEALKRPSIPVPPPPAPVAPVASPMVQEETKDEDELPELAGLSSADVEEIAAEETLEEEDRAEETEVAVTAEPAPAPEQVRPASPPPPVSAPLPPQAKEASAAQQKPTDPFSVEDIEAEFARLLGRPLDPGKKG</sequence>
<feature type="region of interest" description="Disordered" evidence="1">
    <location>
        <begin position="109"/>
        <end position="137"/>
    </location>
</feature>
<dbReference type="EMBL" id="CP016616">
    <property type="protein sequence ID" value="ANY80286.1"/>
    <property type="molecule type" value="Genomic_DNA"/>
</dbReference>
<dbReference type="InterPro" id="IPR052205">
    <property type="entry name" value="FliO/MopB"/>
</dbReference>
<feature type="region of interest" description="Disordered" evidence="1">
    <location>
        <begin position="200"/>
        <end position="398"/>
    </location>
</feature>
<keyword evidence="2" id="KW-0472">Membrane</keyword>
<organism evidence="3">
    <name type="scientific">Microvirga ossetica</name>
    <dbReference type="NCBI Taxonomy" id="1882682"/>
    <lineage>
        <taxon>Bacteria</taxon>
        <taxon>Pseudomonadati</taxon>
        <taxon>Pseudomonadota</taxon>
        <taxon>Alphaproteobacteria</taxon>
        <taxon>Hyphomicrobiales</taxon>
        <taxon>Methylobacteriaceae</taxon>
        <taxon>Microvirga</taxon>
    </lineage>
</organism>
<evidence type="ECO:0000256" key="1">
    <source>
        <dbReference type="SAM" id="MobiDB-lite"/>
    </source>
</evidence>
<feature type="compositionally biased region" description="Pro residues" evidence="1">
    <location>
        <begin position="293"/>
        <end position="302"/>
    </location>
</feature>
<feature type="transmembrane region" description="Helical" evidence="2">
    <location>
        <begin position="13"/>
        <end position="34"/>
    </location>
</feature>
<protein>
    <recommendedName>
        <fullName evidence="4">Flagellar biosynthesis protein FliO</fullName>
    </recommendedName>
</protein>
<dbReference type="AlphaFoldDB" id="A0A1B2EJZ4"/>
<name>A0A1B2EJZ4_9HYPH</name>
<reference evidence="3" key="1">
    <citation type="submission" date="2016-07" db="EMBL/GenBank/DDBJ databases">
        <title>Microvirga ossetica sp. nov. a new species of rhizobia isolated from root nodules of the legume species Vicia alpestris Steven originated from North Ossetia region in the Caucasus.</title>
        <authorList>
            <person name="Safronova V.I."/>
            <person name="Kuznetsova I.G."/>
            <person name="Sazanova A.L."/>
            <person name="Belimov A."/>
            <person name="Andronov E."/>
            <person name="Osledkin Y.S."/>
            <person name="Onishchuk O.P."/>
            <person name="Kurchak O.N."/>
            <person name="Shaposhnikov A.I."/>
            <person name="Willems A."/>
            <person name="Tikhonovich I.A."/>
        </authorList>
    </citation>
    <scope>NUCLEOTIDE SEQUENCE [LARGE SCALE GENOMIC DNA]</scope>
    <source>
        <strain evidence="3">V5/3M</strain>
    </source>
</reference>
<feature type="compositionally biased region" description="Pro residues" evidence="1">
    <location>
        <begin position="367"/>
        <end position="379"/>
    </location>
</feature>
<feature type="compositionally biased region" description="Pro residues" evidence="1">
    <location>
        <begin position="224"/>
        <end position="258"/>
    </location>
</feature>
<proteinExistence type="predicted"/>
<keyword evidence="2" id="KW-1133">Transmembrane helix</keyword>